<dbReference type="GO" id="GO:0016874">
    <property type="term" value="F:ligase activity"/>
    <property type="evidence" value="ECO:0007669"/>
    <property type="project" value="UniProtKB-KW"/>
</dbReference>
<accession>A0A392QZT8</accession>
<feature type="non-terminal residue" evidence="1">
    <location>
        <position position="44"/>
    </location>
</feature>
<name>A0A392QZT8_9FABA</name>
<organism evidence="1 2">
    <name type="scientific">Trifolium medium</name>
    <dbReference type="NCBI Taxonomy" id="97028"/>
    <lineage>
        <taxon>Eukaryota</taxon>
        <taxon>Viridiplantae</taxon>
        <taxon>Streptophyta</taxon>
        <taxon>Embryophyta</taxon>
        <taxon>Tracheophyta</taxon>
        <taxon>Spermatophyta</taxon>
        <taxon>Magnoliopsida</taxon>
        <taxon>eudicotyledons</taxon>
        <taxon>Gunneridae</taxon>
        <taxon>Pentapetalae</taxon>
        <taxon>rosids</taxon>
        <taxon>fabids</taxon>
        <taxon>Fabales</taxon>
        <taxon>Fabaceae</taxon>
        <taxon>Papilionoideae</taxon>
        <taxon>50 kb inversion clade</taxon>
        <taxon>NPAAA clade</taxon>
        <taxon>Hologalegina</taxon>
        <taxon>IRL clade</taxon>
        <taxon>Trifolieae</taxon>
        <taxon>Trifolium</taxon>
    </lineage>
</organism>
<dbReference type="EMBL" id="LXQA010175467">
    <property type="protein sequence ID" value="MCI29863.1"/>
    <property type="molecule type" value="Genomic_DNA"/>
</dbReference>
<keyword evidence="1" id="KW-0436">Ligase</keyword>
<dbReference type="Gene3D" id="3.30.930.10">
    <property type="entry name" value="Bira Bifunctional Protein, Domain 2"/>
    <property type="match status" value="1"/>
</dbReference>
<evidence type="ECO:0000313" key="2">
    <source>
        <dbReference type="Proteomes" id="UP000265520"/>
    </source>
</evidence>
<proteinExistence type="predicted"/>
<protein>
    <submittedName>
        <fullName evidence="1">Asparagine-tRNA ligase cytoplasmic 2-like</fullName>
    </submittedName>
</protein>
<dbReference type="InterPro" id="IPR045864">
    <property type="entry name" value="aa-tRNA-synth_II/BPL/LPL"/>
</dbReference>
<dbReference type="Proteomes" id="UP000265520">
    <property type="component" value="Unassembled WGS sequence"/>
</dbReference>
<comment type="caution">
    <text evidence="1">The sequence shown here is derived from an EMBL/GenBank/DDBJ whole genome shotgun (WGS) entry which is preliminary data.</text>
</comment>
<keyword evidence="2" id="KW-1185">Reference proteome</keyword>
<evidence type="ECO:0000313" key="1">
    <source>
        <dbReference type="EMBL" id="MCI29863.1"/>
    </source>
</evidence>
<dbReference type="SUPFAM" id="SSF55681">
    <property type="entry name" value="Class II aaRS and biotin synthetases"/>
    <property type="match status" value="1"/>
</dbReference>
<reference evidence="1 2" key="1">
    <citation type="journal article" date="2018" name="Front. Plant Sci.">
        <title>Red Clover (Trifolium pratense) and Zigzag Clover (T. medium) - A Picture of Genomic Similarities and Differences.</title>
        <authorList>
            <person name="Dluhosova J."/>
            <person name="Istvanek J."/>
            <person name="Nedelnik J."/>
            <person name="Repkova J."/>
        </authorList>
    </citation>
    <scope>NUCLEOTIDE SEQUENCE [LARGE SCALE GENOMIC DNA]</scope>
    <source>
        <strain evidence="2">cv. 10/8</strain>
        <tissue evidence="1">Leaf</tissue>
    </source>
</reference>
<sequence>MTKFQADKTDSAKHAAEMWMVEAEMAFSELKDSMNCANDLFKYL</sequence>
<dbReference type="AlphaFoldDB" id="A0A392QZT8"/>